<protein>
    <recommendedName>
        <fullName evidence="4">Membrane-bound lytic murein transglycosylase B</fullName>
    </recommendedName>
</protein>
<evidence type="ECO:0008006" key="4">
    <source>
        <dbReference type="Google" id="ProtNLM"/>
    </source>
</evidence>
<proteinExistence type="predicted"/>
<dbReference type="STRING" id="589385.SAMN05421504_103886"/>
<dbReference type="InterPro" id="IPR023346">
    <property type="entry name" value="Lysozyme-like_dom_sf"/>
</dbReference>
<name>A0A1H3EP72_9PSEU</name>
<keyword evidence="3" id="KW-1185">Reference proteome</keyword>
<evidence type="ECO:0000313" key="2">
    <source>
        <dbReference type="EMBL" id="SDX79749.1"/>
    </source>
</evidence>
<dbReference type="Proteomes" id="UP000199515">
    <property type="component" value="Unassembled WGS sequence"/>
</dbReference>
<gene>
    <name evidence="2" type="ORF">SAMN05421504_103886</name>
</gene>
<dbReference type="AlphaFoldDB" id="A0A1H3EP72"/>
<dbReference type="EMBL" id="FNON01000003">
    <property type="protein sequence ID" value="SDX79749.1"/>
    <property type="molecule type" value="Genomic_DNA"/>
</dbReference>
<dbReference type="PANTHER" id="PTHR30163">
    <property type="entry name" value="MEMBRANE-BOUND LYTIC MUREIN TRANSGLYCOSYLASE B"/>
    <property type="match status" value="1"/>
</dbReference>
<dbReference type="Gene3D" id="1.10.530.10">
    <property type="match status" value="1"/>
</dbReference>
<feature type="region of interest" description="Disordered" evidence="1">
    <location>
        <begin position="20"/>
        <end position="44"/>
    </location>
</feature>
<sequence length="250" mass="25869">MGLILTALILILTVGVTRPGGEQTAAPTPAPLPPPDPRPQPGAAVPHAALAAPEDRPKISDQVELEAWAAKVAAQSQVPARVLAAYGRAEMWMRSQKSGCHLTWPTLAGIGRVEAQRGNFTAVVIGADGRAALPITGPVLDGSPGVPSVPDSDGGRLDGDPHWDRAVGPLQILPSTWERWAARADGDGARPDPQNIDDSAFTAARILCGSGDDLATPAGWWKALFAYNGATAYGQDVFIAADAFAAASPP</sequence>
<dbReference type="SUPFAM" id="SSF53955">
    <property type="entry name" value="Lysozyme-like"/>
    <property type="match status" value="1"/>
</dbReference>
<evidence type="ECO:0000256" key="1">
    <source>
        <dbReference type="SAM" id="MobiDB-lite"/>
    </source>
</evidence>
<dbReference type="GO" id="GO:0008933">
    <property type="term" value="F:peptidoglycan lytic transglycosylase activity"/>
    <property type="evidence" value="ECO:0007669"/>
    <property type="project" value="TreeGrafter"/>
</dbReference>
<organism evidence="2 3">
    <name type="scientific">Amycolatopsis xylanica</name>
    <dbReference type="NCBI Taxonomy" id="589385"/>
    <lineage>
        <taxon>Bacteria</taxon>
        <taxon>Bacillati</taxon>
        <taxon>Actinomycetota</taxon>
        <taxon>Actinomycetes</taxon>
        <taxon>Pseudonocardiales</taxon>
        <taxon>Pseudonocardiaceae</taxon>
        <taxon>Amycolatopsis</taxon>
    </lineage>
</organism>
<feature type="compositionally biased region" description="Pro residues" evidence="1">
    <location>
        <begin position="28"/>
        <end position="40"/>
    </location>
</feature>
<accession>A0A1H3EP72</accession>
<dbReference type="InterPro" id="IPR043426">
    <property type="entry name" value="MltB-like"/>
</dbReference>
<feature type="region of interest" description="Disordered" evidence="1">
    <location>
        <begin position="138"/>
        <end position="157"/>
    </location>
</feature>
<evidence type="ECO:0000313" key="3">
    <source>
        <dbReference type="Proteomes" id="UP000199515"/>
    </source>
</evidence>
<reference evidence="2 3" key="1">
    <citation type="submission" date="2016-10" db="EMBL/GenBank/DDBJ databases">
        <authorList>
            <person name="de Groot N.N."/>
        </authorList>
    </citation>
    <scope>NUCLEOTIDE SEQUENCE [LARGE SCALE GENOMIC DNA]</scope>
    <source>
        <strain evidence="2 3">CPCC 202699</strain>
    </source>
</reference>
<dbReference type="PANTHER" id="PTHR30163:SF8">
    <property type="entry name" value="LYTIC MUREIN TRANSGLYCOSYLASE"/>
    <property type="match status" value="1"/>
</dbReference>
<dbReference type="GO" id="GO:0009253">
    <property type="term" value="P:peptidoglycan catabolic process"/>
    <property type="evidence" value="ECO:0007669"/>
    <property type="project" value="TreeGrafter"/>
</dbReference>